<dbReference type="PANTHER" id="PTHR33221">
    <property type="entry name" value="WINGED HELIX-TURN-HELIX TRANSCRIPTIONAL REGULATOR, RRF2 FAMILY"/>
    <property type="match status" value="1"/>
</dbReference>
<sequence length="151" mass="16926">MRTDNKLSRILHVLLHMARQNRSFTSEEIAKMLSTNPVVIRRTMIGLKQANFVQSEKGPGGGWHLIGDIEKITLLDIYKAVGEPTIFAIGNERKNPECAVEQVVNAALDTSIQAAHAILIQRLKETTLADLARSFDQICIEKGWDLKHSHE</sequence>
<dbReference type="Pfam" id="PF02082">
    <property type="entry name" value="Rrf2"/>
    <property type="match status" value="1"/>
</dbReference>
<dbReference type="Gene3D" id="1.10.10.10">
    <property type="entry name" value="Winged helix-like DNA-binding domain superfamily/Winged helix DNA-binding domain"/>
    <property type="match status" value="1"/>
</dbReference>
<accession>A0ABT8Z8J9</accession>
<dbReference type="InterPro" id="IPR036388">
    <property type="entry name" value="WH-like_DNA-bd_sf"/>
</dbReference>
<dbReference type="InterPro" id="IPR000944">
    <property type="entry name" value="Tscrpt_reg_Rrf2"/>
</dbReference>
<dbReference type="RefSeq" id="WP_086265879.1">
    <property type="nucleotide sequence ID" value="NZ_JAUPID010000004.1"/>
</dbReference>
<dbReference type="EMBL" id="JAUPID010000004">
    <property type="protein sequence ID" value="MDO7361053.1"/>
    <property type="molecule type" value="Genomic_DNA"/>
</dbReference>
<dbReference type="SUPFAM" id="SSF46785">
    <property type="entry name" value="Winged helix' DNA-binding domain"/>
    <property type="match status" value="1"/>
</dbReference>
<evidence type="ECO:0000313" key="2">
    <source>
        <dbReference type="Proteomes" id="UP001175780"/>
    </source>
</evidence>
<protein>
    <submittedName>
        <fullName evidence="1">Rrf2 family transcriptional regulator</fullName>
    </submittedName>
</protein>
<comment type="caution">
    <text evidence="1">The sequence shown here is derived from an EMBL/GenBank/DDBJ whole genome shotgun (WGS) entry which is preliminary data.</text>
</comment>
<reference evidence="1" key="1">
    <citation type="submission" date="2023-07" db="EMBL/GenBank/DDBJ databases">
        <title>Whole genome sequencing of environmental Acinetobacter calcoaceticus-baumannii complex from non-hospital environment.</title>
        <authorList>
            <person name="Wee S.K."/>
            <person name="Khoo E.Z.Y."/>
            <person name="Mohammad T.A.-H."/>
            <person name="Tan S.E.K."/>
            <person name="Yap E.P.H."/>
        </authorList>
    </citation>
    <scope>NUCLEOTIDE SEQUENCE</scope>
    <source>
        <strain evidence="1">PUMA0118</strain>
    </source>
</reference>
<dbReference type="PANTHER" id="PTHR33221:SF15">
    <property type="entry name" value="HTH-TYPE TRANSCRIPTIONAL REGULATOR YWGB-RELATED"/>
    <property type="match status" value="1"/>
</dbReference>
<organism evidence="1 2">
    <name type="scientific">Acinetobacter geminorum</name>
    <dbReference type="NCBI Taxonomy" id="2730922"/>
    <lineage>
        <taxon>Bacteria</taxon>
        <taxon>Pseudomonadati</taxon>
        <taxon>Pseudomonadota</taxon>
        <taxon>Gammaproteobacteria</taxon>
        <taxon>Moraxellales</taxon>
        <taxon>Moraxellaceae</taxon>
        <taxon>Acinetobacter</taxon>
    </lineage>
</organism>
<gene>
    <name evidence="1" type="ORF">Q5X34_05070</name>
</gene>
<dbReference type="InterPro" id="IPR036390">
    <property type="entry name" value="WH_DNA-bd_sf"/>
</dbReference>
<keyword evidence="2" id="KW-1185">Reference proteome</keyword>
<name>A0ABT8Z8J9_9GAMM</name>
<evidence type="ECO:0000313" key="1">
    <source>
        <dbReference type="EMBL" id="MDO7361053.1"/>
    </source>
</evidence>
<dbReference type="PROSITE" id="PS51197">
    <property type="entry name" value="HTH_RRF2_2"/>
    <property type="match status" value="1"/>
</dbReference>
<dbReference type="Proteomes" id="UP001175780">
    <property type="component" value="Unassembled WGS sequence"/>
</dbReference>
<proteinExistence type="predicted"/>